<dbReference type="GO" id="GO:0003700">
    <property type="term" value="F:DNA-binding transcription factor activity"/>
    <property type="evidence" value="ECO:0007669"/>
    <property type="project" value="InterPro"/>
</dbReference>
<dbReference type="SMART" id="SM00418">
    <property type="entry name" value="HTH_ARSR"/>
    <property type="match status" value="1"/>
</dbReference>
<dbReference type="PANTHER" id="PTHR43132">
    <property type="entry name" value="ARSENICAL RESISTANCE OPERON REPRESSOR ARSR-RELATED"/>
    <property type="match status" value="1"/>
</dbReference>
<dbReference type="PANTHER" id="PTHR43132:SF2">
    <property type="entry name" value="ARSENICAL RESISTANCE OPERON REPRESSOR ARSR-RELATED"/>
    <property type="match status" value="1"/>
</dbReference>
<keyword evidence="3" id="KW-0804">Transcription</keyword>
<accession>A0A369TDN7</accession>
<comment type="caution">
    <text evidence="5">The sequence shown here is derived from an EMBL/GenBank/DDBJ whole genome shotgun (WGS) entry which is preliminary data.</text>
</comment>
<dbReference type="InterPro" id="IPR001845">
    <property type="entry name" value="HTH_ArsR_DNA-bd_dom"/>
</dbReference>
<dbReference type="InterPro" id="IPR036390">
    <property type="entry name" value="WH_DNA-bd_sf"/>
</dbReference>
<dbReference type="Pfam" id="PF12840">
    <property type="entry name" value="HTH_20"/>
    <property type="match status" value="1"/>
</dbReference>
<dbReference type="PRINTS" id="PR00778">
    <property type="entry name" value="HTHARSR"/>
</dbReference>
<dbReference type="InterPro" id="IPR036388">
    <property type="entry name" value="WH-like_DNA-bd_sf"/>
</dbReference>
<protein>
    <submittedName>
        <fullName evidence="5">ArsR family transcriptional regulator</fullName>
    </submittedName>
</protein>
<dbReference type="CDD" id="cd00090">
    <property type="entry name" value="HTH_ARSR"/>
    <property type="match status" value="1"/>
</dbReference>
<evidence type="ECO:0000256" key="2">
    <source>
        <dbReference type="ARBA" id="ARBA00023125"/>
    </source>
</evidence>
<keyword evidence="1" id="KW-0805">Transcription regulation</keyword>
<dbReference type="InterPro" id="IPR051011">
    <property type="entry name" value="Metal_resp_trans_reg"/>
</dbReference>
<dbReference type="EMBL" id="QPMH01000005">
    <property type="protein sequence ID" value="RDD62495.1"/>
    <property type="molecule type" value="Genomic_DNA"/>
</dbReference>
<reference evidence="5 6" key="1">
    <citation type="submission" date="2018-07" db="EMBL/GenBank/DDBJ databases">
        <title>Venubactetium sediminum gen. nov., sp. nov., isolated from a marine solar saltern.</title>
        <authorList>
            <person name="Wang S."/>
        </authorList>
    </citation>
    <scope>NUCLEOTIDE SEQUENCE [LARGE SCALE GENOMIC DNA]</scope>
    <source>
        <strain evidence="5 6">WD2A32</strain>
    </source>
</reference>
<dbReference type="GO" id="GO:0003677">
    <property type="term" value="F:DNA binding"/>
    <property type="evidence" value="ECO:0007669"/>
    <property type="project" value="UniProtKB-KW"/>
</dbReference>
<evidence type="ECO:0000256" key="3">
    <source>
        <dbReference type="ARBA" id="ARBA00023163"/>
    </source>
</evidence>
<dbReference type="RefSeq" id="WP_114581591.1">
    <property type="nucleotide sequence ID" value="NZ_QPMH01000005.1"/>
</dbReference>
<dbReference type="PROSITE" id="PS50987">
    <property type="entry name" value="HTH_ARSR_2"/>
    <property type="match status" value="1"/>
</dbReference>
<evidence type="ECO:0000259" key="4">
    <source>
        <dbReference type="PROSITE" id="PS50987"/>
    </source>
</evidence>
<gene>
    <name evidence="5" type="ORF">DRB17_07575</name>
</gene>
<keyword evidence="6" id="KW-1185">Reference proteome</keyword>
<dbReference type="Gene3D" id="1.10.10.10">
    <property type="entry name" value="Winged helix-like DNA-binding domain superfamily/Winged helix DNA-binding domain"/>
    <property type="match status" value="1"/>
</dbReference>
<dbReference type="Proteomes" id="UP000253941">
    <property type="component" value="Unassembled WGS sequence"/>
</dbReference>
<feature type="domain" description="HTH arsR-type" evidence="4">
    <location>
        <begin position="1"/>
        <end position="95"/>
    </location>
</feature>
<dbReference type="InterPro" id="IPR011991">
    <property type="entry name" value="ArsR-like_HTH"/>
</dbReference>
<dbReference type="AlphaFoldDB" id="A0A369TDN7"/>
<evidence type="ECO:0000313" key="6">
    <source>
        <dbReference type="Proteomes" id="UP000253941"/>
    </source>
</evidence>
<dbReference type="NCBIfam" id="NF033788">
    <property type="entry name" value="HTH_metalloreg"/>
    <property type="match status" value="1"/>
</dbReference>
<organism evidence="5 6">
    <name type="scientific">Ferruginivarius sediminum</name>
    <dbReference type="NCBI Taxonomy" id="2661937"/>
    <lineage>
        <taxon>Bacteria</taxon>
        <taxon>Pseudomonadati</taxon>
        <taxon>Pseudomonadota</taxon>
        <taxon>Alphaproteobacteria</taxon>
        <taxon>Rhodospirillales</taxon>
        <taxon>Rhodospirillaceae</taxon>
        <taxon>Ferruginivarius</taxon>
    </lineage>
</organism>
<keyword evidence="2" id="KW-0238">DNA-binding</keyword>
<dbReference type="SUPFAM" id="SSF46785">
    <property type="entry name" value="Winged helix' DNA-binding domain"/>
    <property type="match status" value="1"/>
</dbReference>
<proteinExistence type="predicted"/>
<evidence type="ECO:0000313" key="5">
    <source>
        <dbReference type="EMBL" id="RDD62495.1"/>
    </source>
</evidence>
<name>A0A369TDN7_9PROT</name>
<sequence length="121" mass="13424">MEMSNAIEALAALAQETRLETFRLLVEAGPNGMPAGEIARELDVQPATLSFHLSQLERAGLLRSRRQSRQIIYAADYEGMRRLMTFLTEKCCHGHPEICGDLPRLANTRCPPAPETQGSDD</sequence>
<evidence type="ECO:0000256" key="1">
    <source>
        <dbReference type="ARBA" id="ARBA00023015"/>
    </source>
</evidence>